<dbReference type="EMBL" id="UINC01133865">
    <property type="protein sequence ID" value="SVD17050.1"/>
    <property type="molecule type" value="Genomic_DNA"/>
</dbReference>
<organism evidence="1">
    <name type="scientific">marine metagenome</name>
    <dbReference type="NCBI Taxonomy" id="408172"/>
    <lineage>
        <taxon>unclassified sequences</taxon>
        <taxon>metagenomes</taxon>
        <taxon>ecological metagenomes</taxon>
    </lineage>
</organism>
<accession>A0A382T4F6</accession>
<reference evidence="1" key="1">
    <citation type="submission" date="2018-05" db="EMBL/GenBank/DDBJ databases">
        <authorList>
            <person name="Lanie J.A."/>
            <person name="Ng W.-L."/>
            <person name="Kazmierczak K.M."/>
            <person name="Andrzejewski T.M."/>
            <person name="Davidsen T.M."/>
            <person name="Wayne K.J."/>
            <person name="Tettelin H."/>
            <person name="Glass J.I."/>
            <person name="Rusch D."/>
            <person name="Podicherti R."/>
            <person name="Tsui H.-C.T."/>
            <person name="Winkler M.E."/>
        </authorList>
    </citation>
    <scope>NUCLEOTIDE SEQUENCE</scope>
</reference>
<dbReference type="AlphaFoldDB" id="A0A382T4F6"/>
<feature type="non-terminal residue" evidence="1">
    <location>
        <position position="89"/>
    </location>
</feature>
<name>A0A382T4F6_9ZZZZ</name>
<evidence type="ECO:0000313" key="1">
    <source>
        <dbReference type="EMBL" id="SVD17050.1"/>
    </source>
</evidence>
<proteinExistence type="predicted"/>
<gene>
    <name evidence="1" type="ORF">METZ01_LOCUS369904</name>
</gene>
<sequence length="89" mass="10228">MSLLLTECDPRGICLRINERSPLGGLFEGDRSRLHPDSRLAWRISPEPFWLTREQLSFLEALGPLLLEFQRAANLLYHQSVKGLQPAWV</sequence>
<protein>
    <submittedName>
        <fullName evidence="1">Uncharacterized protein</fullName>
    </submittedName>
</protein>